<keyword evidence="3" id="KW-0597">Phosphoprotein</keyword>
<dbReference type="InterPro" id="IPR036890">
    <property type="entry name" value="HATPase_C_sf"/>
</dbReference>
<dbReference type="PROSITE" id="PS50109">
    <property type="entry name" value="HIS_KIN"/>
    <property type="match status" value="1"/>
</dbReference>
<evidence type="ECO:0000256" key="3">
    <source>
        <dbReference type="ARBA" id="ARBA00022553"/>
    </source>
</evidence>
<dbReference type="Proteomes" id="UP000435036">
    <property type="component" value="Unassembled WGS sequence"/>
</dbReference>
<dbReference type="PANTHER" id="PTHR43547">
    <property type="entry name" value="TWO-COMPONENT HISTIDINE KINASE"/>
    <property type="match status" value="1"/>
</dbReference>
<dbReference type="GO" id="GO:0000155">
    <property type="term" value="F:phosphorelay sensor kinase activity"/>
    <property type="evidence" value="ECO:0007669"/>
    <property type="project" value="TreeGrafter"/>
</dbReference>
<dbReference type="AlphaFoldDB" id="A0A6N8L1S3"/>
<evidence type="ECO:0000313" key="7">
    <source>
        <dbReference type="EMBL" id="MVZ63670.1"/>
    </source>
</evidence>
<evidence type="ECO:0000313" key="8">
    <source>
        <dbReference type="Proteomes" id="UP000435036"/>
    </source>
</evidence>
<dbReference type="InterPro" id="IPR003594">
    <property type="entry name" value="HATPase_dom"/>
</dbReference>
<evidence type="ECO:0000256" key="2">
    <source>
        <dbReference type="ARBA" id="ARBA00012438"/>
    </source>
</evidence>
<evidence type="ECO:0000256" key="5">
    <source>
        <dbReference type="ARBA" id="ARBA00022777"/>
    </source>
</evidence>
<comment type="caution">
    <text evidence="7">The sequence shown here is derived from an EMBL/GenBank/DDBJ whole genome shotgun (WGS) entry which is preliminary data.</text>
</comment>
<name>A0A6N8L1S3_9SPHI</name>
<feature type="domain" description="Histidine kinase" evidence="6">
    <location>
        <begin position="134"/>
        <end position="353"/>
    </location>
</feature>
<accession>A0A6N8L1S3</accession>
<dbReference type="PRINTS" id="PR00344">
    <property type="entry name" value="BCTRLSENSOR"/>
</dbReference>
<organism evidence="7 8">
    <name type="scientific">Sphingobacterium humi</name>
    <dbReference type="NCBI Taxonomy" id="1796905"/>
    <lineage>
        <taxon>Bacteria</taxon>
        <taxon>Pseudomonadati</taxon>
        <taxon>Bacteroidota</taxon>
        <taxon>Sphingobacteriia</taxon>
        <taxon>Sphingobacteriales</taxon>
        <taxon>Sphingobacteriaceae</taxon>
        <taxon>Sphingobacterium</taxon>
    </lineage>
</organism>
<sequence length="354" mass="40547">MLDYMMTKFAEQTSFMVVSFDILSNRLIFINTSARQRFNLQEGGAFDDFIDNMIIEDRNLLQLKLQLIKEKPIEGLILRFQRNEIISHLKFNFYHFNSEDSSQVLSIFEDVTDDVEFEENILKHNAKKNAILNILSHDVAGALNTASKLVELAYQSLEKQDFQKINSALFAIDNICKGNISIINSFLKKEFVTSMSVPLNMVRQDVVQSVKNLMDQYKLMGHQLEVEVIFNCKKNQIYIEIDQDKLIQILNNLISNALKFTPKGGAIKISIEESVDFVQICVEDTGIGIPETLKDHIFSKFGEANRTGLNGEQSHGVGLWIIKFLVEWMGGNITFSSFENFGTSFYLTFPKKIY</sequence>
<evidence type="ECO:0000256" key="1">
    <source>
        <dbReference type="ARBA" id="ARBA00000085"/>
    </source>
</evidence>
<dbReference type="Gene3D" id="3.30.565.10">
    <property type="entry name" value="Histidine kinase-like ATPase, C-terminal domain"/>
    <property type="match status" value="1"/>
</dbReference>
<comment type="catalytic activity">
    <reaction evidence="1">
        <text>ATP + protein L-histidine = ADP + protein N-phospho-L-histidine.</text>
        <dbReference type="EC" id="2.7.13.3"/>
    </reaction>
</comment>
<dbReference type="EMBL" id="WSQA01000014">
    <property type="protein sequence ID" value="MVZ63670.1"/>
    <property type="molecule type" value="Genomic_DNA"/>
</dbReference>
<dbReference type="SMART" id="SM00387">
    <property type="entry name" value="HATPase_c"/>
    <property type="match status" value="1"/>
</dbReference>
<keyword evidence="8" id="KW-1185">Reference proteome</keyword>
<dbReference type="PANTHER" id="PTHR43547:SF2">
    <property type="entry name" value="HYBRID SIGNAL TRANSDUCTION HISTIDINE KINASE C"/>
    <property type="match status" value="1"/>
</dbReference>
<dbReference type="Pfam" id="PF02518">
    <property type="entry name" value="HATPase_c"/>
    <property type="match status" value="1"/>
</dbReference>
<reference evidence="7 8" key="1">
    <citation type="submission" date="2019-12" db="EMBL/GenBank/DDBJ databases">
        <authorList>
            <person name="Dong K."/>
        </authorList>
    </citation>
    <scope>NUCLEOTIDE SEQUENCE [LARGE SCALE GENOMIC DNA]</scope>
    <source>
        <strain evidence="7 8">JCM 31225</strain>
    </source>
</reference>
<keyword evidence="4" id="KW-0808">Transferase</keyword>
<dbReference type="InterPro" id="IPR004358">
    <property type="entry name" value="Sig_transdc_His_kin-like_C"/>
</dbReference>
<dbReference type="InterPro" id="IPR005467">
    <property type="entry name" value="His_kinase_dom"/>
</dbReference>
<dbReference type="CDD" id="cd00075">
    <property type="entry name" value="HATPase"/>
    <property type="match status" value="1"/>
</dbReference>
<dbReference type="SUPFAM" id="SSF55874">
    <property type="entry name" value="ATPase domain of HSP90 chaperone/DNA topoisomerase II/histidine kinase"/>
    <property type="match status" value="1"/>
</dbReference>
<evidence type="ECO:0000259" key="6">
    <source>
        <dbReference type="PROSITE" id="PS50109"/>
    </source>
</evidence>
<protein>
    <recommendedName>
        <fullName evidence="2">histidine kinase</fullName>
        <ecNumber evidence="2">2.7.13.3</ecNumber>
    </recommendedName>
</protein>
<dbReference type="EC" id="2.7.13.3" evidence="2"/>
<gene>
    <name evidence="7" type="ORF">GQF63_16705</name>
</gene>
<proteinExistence type="predicted"/>
<keyword evidence="5 7" id="KW-0418">Kinase</keyword>
<dbReference type="FunFam" id="3.30.565.10:FF:000006">
    <property type="entry name" value="Sensor histidine kinase WalK"/>
    <property type="match status" value="1"/>
</dbReference>
<evidence type="ECO:0000256" key="4">
    <source>
        <dbReference type="ARBA" id="ARBA00022679"/>
    </source>
</evidence>